<keyword evidence="3" id="KW-1185">Reference proteome</keyword>
<reference evidence="3" key="1">
    <citation type="submission" date="2016-11" db="EMBL/GenBank/DDBJ databases">
        <authorList>
            <person name="Varghese N."/>
            <person name="Submissions S."/>
        </authorList>
    </citation>
    <scope>NUCLEOTIDE SEQUENCE [LARGE SCALE GENOMIC DNA]</scope>
    <source>
        <strain evidence="3">CGMCC 1.7063</strain>
    </source>
</reference>
<dbReference type="Proteomes" id="UP000184170">
    <property type="component" value="Unassembled WGS sequence"/>
</dbReference>
<evidence type="ECO:0000313" key="3">
    <source>
        <dbReference type="Proteomes" id="UP000184170"/>
    </source>
</evidence>
<evidence type="ECO:0000313" key="2">
    <source>
        <dbReference type="EMBL" id="SHE65637.1"/>
    </source>
</evidence>
<protein>
    <submittedName>
        <fullName evidence="2">Uncharacterized protein</fullName>
    </submittedName>
</protein>
<accession>A0A1M4V9S8</accession>
<proteinExistence type="predicted"/>
<name>A0A1M4V9S8_9GAMM</name>
<sequence>MKLAILISAVLVTLNVSAKPVEKSSIVYESLRTYWLEERGEISETLLKTERVVFNPQERTVGINNVKYDYQVLDSQKWRGITSLGFNFVIPRDWSPKEGLSWEYEGLAFVNKELKDLNLLGRRIGVTPIEVTNISSKSAFGTPAIVLYSKEIGVAGIVIFTYDPEGPRYVESTYLLANGQGFRF</sequence>
<feature type="signal peptide" evidence="1">
    <location>
        <begin position="1"/>
        <end position="18"/>
    </location>
</feature>
<evidence type="ECO:0000256" key="1">
    <source>
        <dbReference type="SAM" id="SignalP"/>
    </source>
</evidence>
<dbReference type="AlphaFoldDB" id="A0A1M4V9S8"/>
<keyword evidence="1" id="KW-0732">Signal</keyword>
<feature type="chain" id="PRO_5012206078" evidence="1">
    <location>
        <begin position="19"/>
        <end position="184"/>
    </location>
</feature>
<organism evidence="2 3">
    <name type="scientific">Microbulbifer donghaiensis</name>
    <dbReference type="NCBI Taxonomy" id="494016"/>
    <lineage>
        <taxon>Bacteria</taxon>
        <taxon>Pseudomonadati</taxon>
        <taxon>Pseudomonadota</taxon>
        <taxon>Gammaproteobacteria</taxon>
        <taxon>Cellvibrionales</taxon>
        <taxon>Microbulbiferaceae</taxon>
        <taxon>Microbulbifer</taxon>
    </lineage>
</organism>
<dbReference type="EMBL" id="FQVA01000001">
    <property type="protein sequence ID" value="SHE65637.1"/>
    <property type="molecule type" value="Genomic_DNA"/>
</dbReference>
<dbReference type="RefSeq" id="WP_143186848.1">
    <property type="nucleotide sequence ID" value="NZ_FQVA01000001.1"/>
</dbReference>
<gene>
    <name evidence="2" type="ORF">SAMN04487965_0364</name>
</gene>